<evidence type="ECO:0000313" key="2">
    <source>
        <dbReference type="Proteomes" id="UP001301797"/>
    </source>
</evidence>
<evidence type="ECO:0000313" key="1">
    <source>
        <dbReference type="EMBL" id="WOF17140.1"/>
    </source>
</evidence>
<dbReference type="EMBL" id="CP043875">
    <property type="protein sequence ID" value="WOF17140.1"/>
    <property type="molecule type" value="Genomic_DNA"/>
</dbReference>
<dbReference type="KEGG" id="mefw:F1737_10850"/>
<gene>
    <name evidence="1" type="ORF">F1737_10850</name>
</gene>
<dbReference type="GeneID" id="85230673"/>
<sequence>MKFNGRVGISLLFVVFAVLAVVMTAGCTGSDNTNGATPTETTTVATATPGIDETPVSTEVPGDAVNSFSGTGNDNYTVIDQSNLILAKVKQSTAAEMGLSISSENVTDYVRSSFSDAVADKLKDGELVEWSYVFSAEEGVDSVLEVETAKENKWSIDLTFPEMINGIPPQHFSGIGNMATPFFNINKGDLVFIIKADNNTVIGVEMVGYDGNPVMSEDNKEVLPLRPKEGAYDGSVKITIKESSNYLLNIICDGEWSVDVDYA</sequence>
<keyword evidence="2" id="KW-1185">Reference proteome</keyword>
<organism evidence="1 2">
    <name type="scientific">Methanochimaera problematica</name>
    <dbReference type="NCBI Taxonomy" id="2609417"/>
    <lineage>
        <taxon>Archaea</taxon>
        <taxon>Methanobacteriati</taxon>
        <taxon>Methanobacteriota</taxon>
        <taxon>Stenosarchaea group</taxon>
        <taxon>Methanomicrobia</taxon>
        <taxon>Methanomicrobiales</taxon>
        <taxon>Methanomicrobiaceae</taxon>
        <taxon>Methanochimaera</taxon>
    </lineage>
</organism>
<protein>
    <submittedName>
        <fullName evidence="1">Uncharacterized protein</fullName>
    </submittedName>
</protein>
<dbReference type="AlphaFoldDB" id="A0AA97FCU1"/>
<dbReference type="PROSITE" id="PS51257">
    <property type="entry name" value="PROKAR_LIPOPROTEIN"/>
    <property type="match status" value="1"/>
</dbReference>
<name>A0AA97FCU1_9EURY</name>
<reference evidence="1 2" key="1">
    <citation type="submission" date="2019-09" db="EMBL/GenBank/DDBJ databases">
        <title>The complete genome of Methanoplanus sp. FWC-SCC4.</title>
        <authorList>
            <person name="Chen S.-C."/>
            <person name="Zhou Y.-Z."/>
            <person name="Lai M.-C."/>
        </authorList>
    </citation>
    <scope>NUCLEOTIDE SEQUENCE [LARGE SCALE GENOMIC DNA]</scope>
    <source>
        <strain evidence="1 2">FWC-SCC4</strain>
    </source>
</reference>
<dbReference type="RefSeq" id="WP_317136597.1">
    <property type="nucleotide sequence ID" value="NZ_CP043875.1"/>
</dbReference>
<proteinExistence type="predicted"/>
<accession>A0AA97FCU1</accession>
<dbReference type="Proteomes" id="UP001301797">
    <property type="component" value="Chromosome"/>
</dbReference>